<keyword evidence="1" id="KW-0507">mRNA processing</keyword>
<dbReference type="PANTHER" id="PTHR13161">
    <property type="entry name" value="SPLICING FACTOR SUPPRESSOR OF WHITE APRICOT"/>
    <property type="match status" value="1"/>
</dbReference>
<feature type="compositionally biased region" description="Polar residues" evidence="7">
    <location>
        <begin position="315"/>
        <end position="324"/>
    </location>
</feature>
<evidence type="ECO:0000256" key="5">
    <source>
        <dbReference type="ARBA" id="ARBA00023163"/>
    </source>
</evidence>
<dbReference type="Pfam" id="PF01805">
    <property type="entry name" value="Surp"/>
    <property type="match status" value="2"/>
</dbReference>
<keyword evidence="2" id="KW-0677">Repeat</keyword>
<evidence type="ECO:0000256" key="7">
    <source>
        <dbReference type="SAM" id="MobiDB-lite"/>
    </source>
</evidence>
<feature type="domain" description="SURP motif" evidence="8">
    <location>
        <begin position="163"/>
        <end position="205"/>
    </location>
</feature>
<evidence type="ECO:0000313" key="10">
    <source>
        <dbReference type="Proteomes" id="UP001085076"/>
    </source>
</evidence>
<keyword evidence="5" id="KW-0804">Transcription</keyword>
<organism evidence="9 10">
    <name type="scientific">Dioscorea zingiberensis</name>
    <dbReference type="NCBI Taxonomy" id="325984"/>
    <lineage>
        <taxon>Eukaryota</taxon>
        <taxon>Viridiplantae</taxon>
        <taxon>Streptophyta</taxon>
        <taxon>Embryophyta</taxon>
        <taxon>Tracheophyta</taxon>
        <taxon>Spermatophyta</taxon>
        <taxon>Magnoliopsida</taxon>
        <taxon>Liliopsida</taxon>
        <taxon>Dioscoreales</taxon>
        <taxon>Dioscoreaceae</taxon>
        <taxon>Dioscorea</taxon>
    </lineage>
</organism>
<evidence type="ECO:0000313" key="9">
    <source>
        <dbReference type="EMBL" id="KAJ0985797.1"/>
    </source>
</evidence>
<keyword evidence="10" id="KW-1185">Reference proteome</keyword>
<dbReference type="InterPro" id="IPR000061">
    <property type="entry name" value="Surp"/>
</dbReference>
<dbReference type="SMART" id="SM00648">
    <property type="entry name" value="SWAP"/>
    <property type="match status" value="2"/>
</dbReference>
<feature type="region of interest" description="Disordered" evidence="7">
    <location>
        <begin position="77"/>
        <end position="103"/>
    </location>
</feature>
<dbReference type="InterPro" id="IPR040397">
    <property type="entry name" value="SWAP"/>
</dbReference>
<feature type="compositionally biased region" description="Basic and acidic residues" evidence="7">
    <location>
        <begin position="771"/>
        <end position="783"/>
    </location>
</feature>
<evidence type="ECO:0000256" key="1">
    <source>
        <dbReference type="ARBA" id="ARBA00022664"/>
    </source>
</evidence>
<feature type="region of interest" description="Disordered" evidence="7">
    <location>
        <begin position="418"/>
        <end position="448"/>
    </location>
</feature>
<reference evidence="9" key="1">
    <citation type="submission" date="2021-03" db="EMBL/GenBank/DDBJ databases">
        <authorList>
            <person name="Li Z."/>
            <person name="Yang C."/>
        </authorList>
    </citation>
    <scope>NUCLEOTIDE SEQUENCE</scope>
    <source>
        <strain evidence="9">Dzin_1.0</strain>
        <tissue evidence="9">Leaf</tissue>
    </source>
</reference>
<feature type="region of interest" description="Disordered" evidence="7">
    <location>
        <begin position="218"/>
        <end position="240"/>
    </location>
</feature>
<feature type="region of interest" description="Disordered" evidence="7">
    <location>
        <begin position="625"/>
        <end position="832"/>
    </location>
</feature>
<keyword evidence="3" id="KW-0694">RNA-binding</keyword>
<evidence type="ECO:0000256" key="3">
    <source>
        <dbReference type="ARBA" id="ARBA00022884"/>
    </source>
</evidence>
<evidence type="ECO:0000256" key="6">
    <source>
        <dbReference type="ARBA" id="ARBA00023187"/>
    </source>
</evidence>
<gene>
    <name evidence="9" type="ORF">J5N97_004153</name>
</gene>
<dbReference type="GO" id="GO:0003723">
    <property type="term" value="F:RNA binding"/>
    <property type="evidence" value="ECO:0007669"/>
    <property type="project" value="UniProtKB-KW"/>
</dbReference>
<comment type="caution">
    <text evidence="9">The sequence shown here is derived from an EMBL/GenBank/DDBJ whole genome shotgun (WGS) entry which is preliminary data.</text>
</comment>
<accession>A0A9D5D7G0</accession>
<feature type="region of interest" description="Disordered" evidence="7">
    <location>
        <begin position="311"/>
        <end position="338"/>
    </location>
</feature>
<dbReference type="EMBL" id="JAGGNH010000001">
    <property type="protein sequence ID" value="KAJ0985797.1"/>
    <property type="molecule type" value="Genomic_DNA"/>
</dbReference>
<dbReference type="SMART" id="SM01141">
    <property type="entry name" value="DRY_EERY"/>
    <property type="match status" value="1"/>
</dbReference>
<feature type="compositionally biased region" description="Basic and acidic residues" evidence="7">
    <location>
        <begin position="218"/>
        <end position="228"/>
    </location>
</feature>
<dbReference type="OrthoDB" id="5836667at2759"/>
<feature type="compositionally biased region" description="Low complexity" evidence="7">
    <location>
        <begin position="631"/>
        <end position="645"/>
    </location>
</feature>
<dbReference type="Proteomes" id="UP001085076">
    <property type="component" value="Miscellaneous, Linkage group lg01"/>
</dbReference>
<dbReference type="FunFam" id="1.10.10.790:FF:000002">
    <property type="entry name" value="Splicing factor 3A subunit 1"/>
    <property type="match status" value="1"/>
</dbReference>
<dbReference type="GO" id="GO:0000395">
    <property type="term" value="P:mRNA 5'-splice site recognition"/>
    <property type="evidence" value="ECO:0007669"/>
    <property type="project" value="TreeGrafter"/>
</dbReference>
<evidence type="ECO:0000259" key="8">
    <source>
        <dbReference type="PROSITE" id="PS50128"/>
    </source>
</evidence>
<dbReference type="InterPro" id="IPR035967">
    <property type="entry name" value="SWAP/Surp_sf"/>
</dbReference>
<keyword evidence="4" id="KW-0805">Transcription regulation</keyword>
<evidence type="ECO:0000256" key="2">
    <source>
        <dbReference type="ARBA" id="ARBA00022737"/>
    </source>
</evidence>
<evidence type="ECO:0000256" key="4">
    <source>
        <dbReference type="ARBA" id="ARBA00023015"/>
    </source>
</evidence>
<feature type="compositionally biased region" description="Basic residues" evidence="7">
    <location>
        <begin position="722"/>
        <end position="743"/>
    </location>
</feature>
<reference evidence="9" key="2">
    <citation type="journal article" date="2022" name="Hortic Res">
        <title>The genome of Dioscorea zingiberensis sheds light on the biosynthesis, origin and evolution of the medicinally important diosgenin saponins.</title>
        <authorList>
            <person name="Li Y."/>
            <person name="Tan C."/>
            <person name="Li Z."/>
            <person name="Guo J."/>
            <person name="Li S."/>
            <person name="Chen X."/>
            <person name="Wang C."/>
            <person name="Dai X."/>
            <person name="Yang H."/>
            <person name="Song W."/>
            <person name="Hou L."/>
            <person name="Xu J."/>
            <person name="Tong Z."/>
            <person name="Xu A."/>
            <person name="Yuan X."/>
            <person name="Wang W."/>
            <person name="Yang Q."/>
            <person name="Chen L."/>
            <person name="Sun Z."/>
            <person name="Wang K."/>
            <person name="Pan B."/>
            <person name="Chen J."/>
            <person name="Bao Y."/>
            <person name="Liu F."/>
            <person name="Qi X."/>
            <person name="Gang D.R."/>
            <person name="Wen J."/>
            <person name="Li J."/>
        </authorList>
    </citation>
    <scope>NUCLEOTIDE SEQUENCE</scope>
    <source>
        <strain evidence="9">Dzin_1.0</strain>
    </source>
</reference>
<dbReference type="PANTHER" id="PTHR13161:SF15">
    <property type="entry name" value="SPLICING FACTOR, SUPPRESSOR OF WHITE-APRICOT HOMOLOG"/>
    <property type="match status" value="1"/>
</dbReference>
<keyword evidence="6" id="KW-0508">mRNA splicing</keyword>
<dbReference type="AlphaFoldDB" id="A0A9D5D7G0"/>
<feature type="compositionally biased region" description="Basic residues" evidence="7">
    <location>
        <begin position="751"/>
        <end position="763"/>
    </location>
</feature>
<protein>
    <recommendedName>
        <fullName evidence="8">SURP motif domain-containing protein</fullName>
    </recommendedName>
</protein>
<feature type="compositionally biased region" description="Basic and acidic residues" evidence="7">
    <location>
        <begin position="647"/>
        <end position="657"/>
    </location>
</feature>
<name>A0A9D5D7G0_9LILI</name>
<feature type="domain" description="SURP motif" evidence="8">
    <location>
        <begin position="366"/>
        <end position="408"/>
    </location>
</feature>
<dbReference type="InterPro" id="IPR019147">
    <property type="entry name" value="SWAP_N_domain"/>
</dbReference>
<feature type="compositionally biased region" description="Basic and acidic residues" evidence="7">
    <location>
        <begin position="325"/>
        <end position="338"/>
    </location>
</feature>
<dbReference type="Gene3D" id="1.10.10.790">
    <property type="entry name" value="Surp module"/>
    <property type="match status" value="2"/>
</dbReference>
<feature type="compositionally biased region" description="Basic and acidic residues" evidence="7">
    <location>
        <begin position="667"/>
        <end position="685"/>
    </location>
</feature>
<proteinExistence type="predicted"/>
<sequence length="850" mass="93537">MDLEVVGRHTLLFDDDTTSAFVNSLEALVPWIHDSSLLIDRYDVRHLLDRIPSRKLYPRAAPQDPSQSELDLERYLDLPPDHQAGDGGDDSHRNDASTEAKKGSEFAAHGAYQAVPLSYGDIVLSVEPVISDSGISCSGFRPHFPLPDSLLTNLPPTEKLHQIISRTALFVSEHGGQSEIILRVKQGNNPTFGFLMPDHHLHPYYRFLVDHPELLKADDSSKSQKEISSDNEGNETQVPATGALSLLGSVYGSGEDDDIALQADTDQMEIHISSVAASERTGPSVSLASKDKVASKNQAALTVKDKTFTSRKKSSVNTASSSDGSNKKTKDDSTTHDSIFRPWVPETDMSSNKHLILEPPSLLKRVIDKIVEFIRRNGKDFEAVLIEQDKANGKFPFLLPTNQYHPYYLKVLQGASESSAQGNSGKAHVGSNKDGPAADRQSTGYKVNSSEELEGWSYDPMRKEKFKMVIGAPKKDANDQDPKSVKPSGVTPDEAAAIVLAATRGTSPANFLSTKHMNHMGATGNSSFSSLNADGLVSKSVSTNNSLAVTSSTGQLGSGQFPKFDGSDVAKTIAKSAALAASNEADSSEVSLSKEQKLKAERLKRAKIFAAMIKSGQEPITELIQAPTVRSGSLGPTTTPSSYSGVESDHEPREREGSCVPNNSEILDGKKSCRRDSASDHDREHKSQRKRSSRSRGNESDVEKDHRHSRKKHHSECSHHGRDTHKHHKRHSSKESKHHRHHHDSSEDEHRHRKKSTSRRRHKSNELSSDVEDHERKHSDSSHRRISHTHPQTKGLVENEKIINHSDEAHESLLNKPKGETEGSDVQPPVATEIPSELRAKIRNMLLEIL</sequence>
<feature type="compositionally biased region" description="Basic and acidic residues" evidence="7">
    <location>
        <begin position="696"/>
        <end position="706"/>
    </location>
</feature>
<feature type="compositionally biased region" description="Polar residues" evidence="7">
    <location>
        <begin position="230"/>
        <end position="239"/>
    </location>
</feature>
<dbReference type="PROSITE" id="PS50128">
    <property type="entry name" value="SURP"/>
    <property type="match status" value="2"/>
</dbReference>
<dbReference type="Pfam" id="PF09750">
    <property type="entry name" value="DRY_EERY"/>
    <property type="match status" value="1"/>
</dbReference>
<dbReference type="SUPFAM" id="SSF109905">
    <property type="entry name" value="Surp module (SWAP domain)"/>
    <property type="match status" value="2"/>
</dbReference>
<feature type="compositionally biased region" description="Basic and acidic residues" evidence="7">
    <location>
        <begin position="797"/>
        <end position="821"/>
    </location>
</feature>